<keyword evidence="12" id="KW-1185">Reference proteome</keyword>
<keyword evidence="4 10" id="KW-1133">Transmembrane helix</keyword>
<dbReference type="AlphaFoldDB" id="A0A927GSF2"/>
<sequence length="119" mass="12289">MTGLLLAAGGGAIGAVARYGIGLWCARYTSVPQAATLLVNLLGSALLGVLLGWTAGHPHPMLYAWLGTGMMGGFTTYSTLMVQLVNLRGKRLTLTWYAAATFLGGPALFALGMLAGALF</sequence>
<evidence type="ECO:0000256" key="7">
    <source>
        <dbReference type="ARBA" id="ARBA00035120"/>
    </source>
</evidence>
<dbReference type="RefSeq" id="WP_190918452.1">
    <property type="nucleotide sequence ID" value="NZ_JACXIZ010000021.1"/>
</dbReference>
<reference evidence="11" key="1">
    <citation type="submission" date="2020-09" db="EMBL/GenBank/DDBJ databases">
        <title>A novel bacterium of genus Paenibacillus, isolated from South China Sea.</title>
        <authorList>
            <person name="Huang H."/>
            <person name="Mo K."/>
            <person name="Hu Y."/>
        </authorList>
    </citation>
    <scope>NUCLEOTIDE SEQUENCE</scope>
    <source>
        <strain evidence="11">IB182496</strain>
    </source>
</reference>
<evidence type="ECO:0000256" key="9">
    <source>
        <dbReference type="ARBA" id="ARBA00049940"/>
    </source>
</evidence>
<dbReference type="GO" id="GO:0140114">
    <property type="term" value="P:cellular detoxification of fluoride"/>
    <property type="evidence" value="ECO:0007669"/>
    <property type="project" value="UniProtKB-UniRule"/>
</dbReference>
<comment type="caution">
    <text evidence="11">The sequence shown here is derived from an EMBL/GenBank/DDBJ whole genome shotgun (WGS) entry which is preliminary data.</text>
</comment>
<evidence type="ECO:0000256" key="1">
    <source>
        <dbReference type="ARBA" id="ARBA00004651"/>
    </source>
</evidence>
<feature type="binding site" evidence="10">
    <location>
        <position position="72"/>
    </location>
    <ligand>
        <name>Na(+)</name>
        <dbReference type="ChEBI" id="CHEBI:29101"/>
        <note>structural</note>
    </ligand>
</feature>
<evidence type="ECO:0000256" key="2">
    <source>
        <dbReference type="ARBA" id="ARBA00022475"/>
    </source>
</evidence>
<dbReference type="Proteomes" id="UP000621560">
    <property type="component" value="Unassembled WGS sequence"/>
</dbReference>
<feature type="binding site" evidence="10">
    <location>
        <position position="75"/>
    </location>
    <ligand>
        <name>Na(+)</name>
        <dbReference type="ChEBI" id="CHEBI:29101"/>
        <note>structural</note>
    </ligand>
</feature>
<proteinExistence type="inferred from homology"/>
<name>A0A927GSF2_9BACL</name>
<evidence type="ECO:0000256" key="8">
    <source>
        <dbReference type="ARBA" id="ARBA00035585"/>
    </source>
</evidence>
<protein>
    <recommendedName>
        <fullName evidence="10">Fluoride-specific ion channel FluC</fullName>
    </recommendedName>
</protein>
<keyword evidence="10" id="KW-0915">Sodium</keyword>
<keyword evidence="6 10" id="KW-0407">Ion channel</keyword>
<accession>A0A927GSF2</accession>
<dbReference type="EMBL" id="JACXIZ010000021">
    <property type="protein sequence ID" value="MBD2846226.1"/>
    <property type="molecule type" value="Genomic_DNA"/>
</dbReference>
<keyword evidence="10" id="KW-0813">Transport</keyword>
<keyword evidence="10" id="KW-0406">Ion transport</keyword>
<keyword evidence="10" id="KW-0479">Metal-binding</keyword>
<feature type="transmembrane region" description="Helical" evidence="10">
    <location>
        <begin position="6"/>
        <end position="25"/>
    </location>
</feature>
<keyword evidence="5 10" id="KW-0472">Membrane</keyword>
<keyword evidence="2 10" id="KW-1003">Cell membrane</keyword>
<comment type="function">
    <text evidence="9 10">Fluoride-specific ion channel. Important for reducing fluoride concentration in the cell, thus reducing its toxicity.</text>
</comment>
<evidence type="ECO:0000256" key="5">
    <source>
        <dbReference type="ARBA" id="ARBA00023136"/>
    </source>
</evidence>
<comment type="similarity">
    <text evidence="7 10">Belongs to the fluoride channel Fluc/FEX (TC 1.A.43) family.</text>
</comment>
<evidence type="ECO:0000256" key="6">
    <source>
        <dbReference type="ARBA" id="ARBA00023303"/>
    </source>
</evidence>
<dbReference type="GO" id="GO:0046872">
    <property type="term" value="F:metal ion binding"/>
    <property type="evidence" value="ECO:0007669"/>
    <property type="project" value="UniProtKB-KW"/>
</dbReference>
<evidence type="ECO:0000313" key="12">
    <source>
        <dbReference type="Proteomes" id="UP000621560"/>
    </source>
</evidence>
<dbReference type="InterPro" id="IPR003691">
    <property type="entry name" value="FluC"/>
</dbReference>
<dbReference type="HAMAP" id="MF_00454">
    <property type="entry name" value="FluC"/>
    <property type="match status" value="1"/>
</dbReference>
<evidence type="ECO:0000256" key="3">
    <source>
        <dbReference type="ARBA" id="ARBA00022692"/>
    </source>
</evidence>
<feature type="transmembrane region" description="Helical" evidence="10">
    <location>
        <begin position="37"/>
        <end position="56"/>
    </location>
</feature>
<evidence type="ECO:0000256" key="4">
    <source>
        <dbReference type="ARBA" id="ARBA00022989"/>
    </source>
</evidence>
<dbReference type="GO" id="GO:0005886">
    <property type="term" value="C:plasma membrane"/>
    <property type="evidence" value="ECO:0007669"/>
    <property type="project" value="UniProtKB-SubCell"/>
</dbReference>
<evidence type="ECO:0000313" key="11">
    <source>
        <dbReference type="EMBL" id="MBD2846226.1"/>
    </source>
</evidence>
<feature type="transmembrane region" description="Helical" evidence="10">
    <location>
        <begin position="94"/>
        <end position="118"/>
    </location>
</feature>
<comment type="activity regulation">
    <text evidence="10">Na(+) is not transported, but it plays an essential structural role and its presence is essential for fluoride channel function.</text>
</comment>
<dbReference type="Pfam" id="PF02537">
    <property type="entry name" value="CRCB"/>
    <property type="match status" value="1"/>
</dbReference>
<evidence type="ECO:0000256" key="10">
    <source>
        <dbReference type="HAMAP-Rule" id="MF_00454"/>
    </source>
</evidence>
<dbReference type="GO" id="GO:0062054">
    <property type="term" value="F:fluoride channel activity"/>
    <property type="evidence" value="ECO:0007669"/>
    <property type="project" value="UniProtKB-UniRule"/>
</dbReference>
<comment type="subcellular location">
    <subcellularLocation>
        <location evidence="1 10">Cell membrane</location>
        <topology evidence="1 10">Multi-pass membrane protein</topology>
    </subcellularLocation>
</comment>
<comment type="catalytic activity">
    <reaction evidence="8">
        <text>fluoride(in) = fluoride(out)</text>
        <dbReference type="Rhea" id="RHEA:76159"/>
        <dbReference type="ChEBI" id="CHEBI:17051"/>
    </reaction>
    <physiologicalReaction direction="left-to-right" evidence="8">
        <dbReference type="Rhea" id="RHEA:76160"/>
    </physiologicalReaction>
</comment>
<keyword evidence="3 10" id="KW-0812">Transmembrane</keyword>
<organism evidence="11 12">
    <name type="scientific">Paenibacillus sabuli</name>
    <dbReference type="NCBI Taxonomy" id="2772509"/>
    <lineage>
        <taxon>Bacteria</taxon>
        <taxon>Bacillati</taxon>
        <taxon>Bacillota</taxon>
        <taxon>Bacilli</taxon>
        <taxon>Bacillales</taxon>
        <taxon>Paenibacillaceae</taxon>
        <taxon>Paenibacillus</taxon>
    </lineage>
</organism>
<feature type="transmembrane region" description="Helical" evidence="10">
    <location>
        <begin position="62"/>
        <end position="82"/>
    </location>
</feature>
<gene>
    <name evidence="10" type="primary">fluC</name>
    <name evidence="10" type="synonym">crcB</name>
    <name evidence="11" type="ORF">IDH44_13550</name>
</gene>